<accession>D9SLM3</accession>
<keyword evidence="2" id="KW-1185">Reference proteome</keyword>
<proteinExistence type="predicted"/>
<dbReference type="EMBL" id="CP002160">
    <property type="protein sequence ID" value="ADL53660.1"/>
    <property type="molecule type" value="Genomic_DNA"/>
</dbReference>
<evidence type="ECO:0000313" key="2">
    <source>
        <dbReference type="Proteomes" id="UP000002730"/>
    </source>
</evidence>
<name>D9SLM3_CLOC7</name>
<sequence length="82" mass="8917">MHENNGLTGKTINVKHKHGHTDAYPWNGIAVPVLITEEHTNFYVGTVLPHHAPGGFGISQPYNVTLDKHDLKVGNLIIVGGK</sequence>
<gene>
    <name evidence="1" type="ordered locus">Clocel_3997</name>
</gene>
<dbReference type="STRING" id="573061.Clocel_3997"/>
<dbReference type="HOGENOM" id="CLU_2552238_0_0_9"/>
<reference evidence="1 2" key="1">
    <citation type="submission" date="2010-08" db="EMBL/GenBank/DDBJ databases">
        <title>Complete sequence of Clostridium cellulovorans 743B.</title>
        <authorList>
            <consortium name="US DOE Joint Genome Institute"/>
            <person name="Lucas S."/>
            <person name="Copeland A."/>
            <person name="Lapidus A."/>
            <person name="Cheng J.-F."/>
            <person name="Bruce D."/>
            <person name="Goodwin L."/>
            <person name="Pitluck S."/>
            <person name="Chertkov O."/>
            <person name="Detter J.C."/>
            <person name="Han C."/>
            <person name="Tapia R."/>
            <person name="Land M."/>
            <person name="Hauser L."/>
            <person name="Chang Y.-J."/>
            <person name="Jeffries C."/>
            <person name="Kyrpides N."/>
            <person name="Ivanova N."/>
            <person name="Mikhailova N."/>
            <person name="Hemme C.L."/>
            <person name="Woyke T."/>
        </authorList>
    </citation>
    <scope>NUCLEOTIDE SEQUENCE [LARGE SCALE GENOMIC DNA]</scope>
    <source>
        <strain evidence="2">ATCC 35296 / DSM 3052 / OCM 3 / 743B</strain>
    </source>
</reference>
<dbReference type="OrthoDB" id="9895354at2"/>
<organism evidence="1 2">
    <name type="scientific">Clostridium cellulovorans (strain ATCC 35296 / DSM 3052 / OCM 3 / 743B)</name>
    <dbReference type="NCBI Taxonomy" id="573061"/>
    <lineage>
        <taxon>Bacteria</taxon>
        <taxon>Bacillati</taxon>
        <taxon>Bacillota</taxon>
        <taxon>Clostridia</taxon>
        <taxon>Eubacteriales</taxon>
        <taxon>Clostridiaceae</taxon>
        <taxon>Clostridium</taxon>
    </lineage>
</organism>
<dbReference type="AlphaFoldDB" id="D9SLM3"/>
<dbReference type="RefSeq" id="WP_010074006.1">
    <property type="nucleotide sequence ID" value="NC_014393.1"/>
</dbReference>
<dbReference type="Proteomes" id="UP000002730">
    <property type="component" value="Chromosome"/>
</dbReference>
<protein>
    <submittedName>
        <fullName evidence="1">Uncharacterized protein</fullName>
    </submittedName>
</protein>
<evidence type="ECO:0000313" key="1">
    <source>
        <dbReference type="EMBL" id="ADL53660.1"/>
    </source>
</evidence>
<dbReference type="KEGG" id="ccb:Clocel_3997"/>